<name>A0ABS7A1X4_9PROT</name>
<dbReference type="InterPro" id="IPR014550">
    <property type="entry name" value="UCP028704_OpgC"/>
</dbReference>
<feature type="transmembrane region" description="Helical" evidence="1">
    <location>
        <begin position="207"/>
        <end position="226"/>
    </location>
</feature>
<organism evidence="2 3">
    <name type="scientific">Roseomonas alba</name>
    <dbReference type="NCBI Taxonomy" id="2846776"/>
    <lineage>
        <taxon>Bacteria</taxon>
        <taxon>Pseudomonadati</taxon>
        <taxon>Pseudomonadota</taxon>
        <taxon>Alphaproteobacteria</taxon>
        <taxon>Acetobacterales</taxon>
        <taxon>Roseomonadaceae</taxon>
        <taxon>Roseomonas</taxon>
    </lineage>
</organism>
<feature type="transmembrane region" description="Helical" evidence="1">
    <location>
        <begin position="93"/>
        <end position="115"/>
    </location>
</feature>
<dbReference type="Proteomes" id="UP001196565">
    <property type="component" value="Unassembled WGS sequence"/>
</dbReference>
<evidence type="ECO:0000313" key="2">
    <source>
        <dbReference type="EMBL" id="MBW6396281.1"/>
    </source>
</evidence>
<keyword evidence="3" id="KW-1185">Reference proteome</keyword>
<dbReference type="PIRSF" id="PIRSF028704">
    <property type="entry name" value="UPC028704"/>
    <property type="match status" value="1"/>
</dbReference>
<dbReference type="PANTHER" id="PTHR38592:SF3">
    <property type="entry name" value="BLL4819 PROTEIN"/>
    <property type="match status" value="1"/>
</dbReference>
<evidence type="ECO:0000313" key="3">
    <source>
        <dbReference type="Proteomes" id="UP001196565"/>
    </source>
</evidence>
<dbReference type="EMBL" id="JAHYBZ010000001">
    <property type="protein sequence ID" value="MBW6396281.1"/>
    <property type="molecule type" value="Genomic_DNA"/>
</dbReference>
<keyword evidence="1" id="KW-1133">Transmembrane helix</keyword>
<comment type="caution">
    <text evidence="2">The sequence shown here is derived from an EMBL/GenBank/DDBJ whole genome shotgun (WGS) entry which is preliminary data.</text>
</comment>
<dbReference type="Pfam" id="PF10129">
    <property type="entry name" value="OpgC_C"/>
    <property type="match status" value="1"/>
</dbReference>
<proteinExistence type="predicted"/>
<dbReference type="RefSeq" id="WP_219760670.1">
    <property type="nucleotide sequence ID" value="NZ_JAHYBZ010000001.1"/>
</dbReference>
<evidence type="ECO:0000256" key="1">
    <source>
        <dbReference type="SAM" id="Phobius"/>
    </source>
</evidence>
<keyword evidence="1" id="KW-0812">Transmembrane</keyword>
<reference evidence="2 3" key="1">
    <citation type="submission" date="2021-07" db="EMBL/GenBank/DDBJ databases">
        <authorList>
            <person name="So Y."/>
        </authorList>
    </citation>
    <scope>NUCLEOTIDE SEQUENCE [LARGE SCALE GENOMIC DNA]</scope>
    <source>
        <strain evidence="2 3">HJA6</strain>
    </source>
</reference>
<feature type="transmembrane region" description="Helical" evidence="1">
    <location>
        <begin position="272"/>
        <end position="292"/>
    </location>
</feature>
<feature type="transmembrane region" description="Helical" evidence="1">
    <location>
        <begin position="338"/>
        <end position="359"/>
    </location>
</feature>
<keyword evidence="1" id="KW-0472">Membrane</keyword>
<accession>A0ABS7A1X4</accession>
<feature type="transmembrane region" description="Helical" evidence="1">
    <location>
        <begin position="313"/>
        <end position="332"/>
    </location>
</feature>
<sequence>MAPSTATRALARPPRDVRLDVIRGWLQVSIFGAHAVGSAFGSYGIHAAWGFSDSSEQFLFLSGFVLASVHTLKSEREGAWAAARDIWRRAFRLWLVHLLLFLMTGALILWSEMGIPLPGEVTRLGWGPLAHHPFLALPAAALLLYMPVFMDILPVFILSMLALPGFLWLTHRIGVPALIVPALLWGGVQFGLWHWPALSGTGLEPLAWQFVFMLGAWFGRRALLWGGAVRRHGWAIAASVMLVLAGMSWSIIQRIDPAIDSETLAILTSKTHLGPLALLHALALAYLVAVLVPKDAPWMHHPLAQLMAAAGRHSLDVFRTGLFLAWGVTVAFRLAPGAWWLDPVLTLLGVGILLAQGVLTERRRLPPALVAR</sequence>
<feature type="transmembrane region" description="Helical" evidence="1">
    <location>
        <begin position="233"/>
        <end position="252"/>
    </location>
</feature>
<dbReference type="PANTHER" id="PTHR38592">
    <property type="entry name" value="BLL4819 PROTEIN"/>
    <property type="match status" value="1"/>
</dbReference>
<protein>
    <submittedName>
        <fullName evidence="2">OpgC domain-containing protein</fullName>
    </submittedName>
</protein>
<feature type="transmembrane region" description="Helical" evidence="1">
    <location>
        <begin position="57"/>
        <end position="72"/>
    </location>
</feature>
<feature type="transmembrane region" description="Helical" evidence="1">
    <location>
        <begin position="175"/>
        <end position="195"/>
    </location>
</feature>
<gene>
    <name evidence="2" type="ORF">KPL78_00410</name>
</gene>
<feature type="transmembrane region" description="Helical" evidence="1">
    <location>
        <begin position="135"/>
        <end position="163"/>
    </location>
</feature>
<feature type="transmembrane region" description="Helical" evidence="1">
    <location>
        <begin position="21"/>
        <end position="45"/>
    </location>
</feature>